<organism evidence="10 11">
    <name type="scientific">Thioploca ingrica</name>
    <dbReference type="NCBI Taxonomy" id="40754"/>
    <lineage>
        <taxon>Bacteria</taxon>
        <taxon>Pseudomonadati</taxon>
        <taxon>Pseudomonadota</taxon>
        <taxon>Gammaproteobacteria</taxon>
        <taxon>Thiotrichales</taxon>
        <taxon>Thiotrichaceae</taxon>
        <taxon>Thioploca</taxon>
    </lineage>
</organism>
<evidence type="ECO:0000313" key="11">
    <source>
        <dbReference type="Proteomes" id="UP000031623"/>
    </source>
</evidence>
<evidence type="ECO:0000256" key="7">
    <source>
        <dbReference type="RuleBase" id="RU003903"/>
    </source>
</evidence>
<feature type="binding site" evidence="6">
    <location>
        <position position="55"/>
    </location>
    <ligand>
        <name>NADPH</name>
        <dbReference type="ChEBI" id="CHEBI:57783"/>
    </ligand>
</feature>
<dbReference type="InterPro" id="IPR028939">
    <property type="entry name" value="P5C_Rdtase_cat_N"/>
</dbReference>
<dbReference type="Pfam" id="PF14748">
    <property type="entry name" value="P5CR_dimer"/>
    <property type="match status" value="1"/>
</dbReference>
<dbReference type="InterPro" id="IPR036291">
    <property type="entry name" value="NAD(P)-bd_dom_sf"/>
</dbReference>
<keyword evidence="4 7" id="KW-0641">Proline biosynthesis</keyword>
<proteinExistence type="inferred from homology"/>
<evidence type="ECO:0000256" key="3">
    <source>
        <dbReference type="ARBA" id="ARBA00023002"/>
    </source>
</evidence>
<evidence type="ECO:0000256" key="1">
    <source>
        <dbReference type="ARBA" id="ARBA00005525"/>
    </source>
</evidence>
<dbReference type="PIRSF" id="PIRSF000193">
    <property type="entry name" value="Pyrrol-5-carb_rd"/>
    <property type="match status" value="1"/>
</dbReference>
<dbReference type="HAMAP" id="MF_01925">
    <property type="entry name" value="P5C_reductase"/>
    <property type="match status" value="1"/>
</dbReference>
<evidence type="ECO:0000256" key="2">
    <source>
        <dbReference type="ARBA" id="ARBA00022857"/>
    </source>
</evidence>
<dbReference type="PROSITE" id="PS00521">
    <property type="entry name" value="P5CR"/>
    <property type="match status" value="1"/>
</dbReference>
<feature type="domain" description="Pyrroline-5-carboxylate reductase catalytic N-terminal" evidence="8">
    <location>
        <begin position="7"/>
        <end position="98"/>
    </location>
</feature>
<dbReference type="GO" id="GO:0055129">
    <property type="term" value="P:L-proline biosynthetic process"/>
    <property type="evidence" value="ECO:0007669"/>
    <property type="project" value="UniProtKB-UniRule"/>
</dbReference>
<dbReference type="KEGG" id="tig:THII_0058"/>
<name>A0A090AHX9_9GAMM</name>
<evidence type="ECO:0000256" key="6">
    <source>
        <dbReference type="PIRSR" id="PIRSR000193-1"/>
    </source>
</evidence>
<dbReference type="STRING" id="40754.THII_0058"/>
<dbReference type="AlphaFoldDB" id="A0A090AHX9"/>
<feature type="binding site" evidence="6">
    <location>
        <begin position="68"/>
        <end position="71"/>
    </location>
    <ligand>
        <name>NADP(+)</name>
        <dbReference type="ChEBI" id="CHEBI:58349"/>
    </ligand>
</feature>
<dbReference type="OrthoDB" id="9805754at2"/>
<evidence type="ECO:0000256" key="5">
    <source>
        <dbReference type="NCBIfam" id="TIGR00112"/>
    </source>
</evidence>
<comment type="function">
    <text evidence="4">Catalyzes the reduction of 1-pyrroline-5-carboxylate (PCA) to L-proline.</text>
</comment>
<dbReference type="UniPathway" id="UPA00098">
    <property type="reaction ID" value="UER00361"/>
</dbReference>
<comment type="catalytic activity">
    <reaction evidence="4">
        <text>L-proline + NAD(+) = (S)-1-pyrroline-5-carboxylate + NADH + 2 H(+)</text>
        <dbReference type="Rhea" id="RHEA:14105"/>
        <dbReference type="ChEBI" id="CHEBI:15378"/>
        <dbReference type="ChEBI" id="CHEBI:17388"/>
        <dbReference type="ChEBI" id="CHEBI:57540"/>
        <dbReference type="ChEBI" id="CHEBI:57945"/>
        <dbReference type="ChEBI" id="CHEBI:60039"/>
        <dbReference type="EC" id="1.5.1.2"/>
    </reaction>
</comment>
<evidence type="ECO:0000259" key="9">
    <source>
        <dbReference type="Pfam" id="PF14748"/>
    </source>
</evidence>
<comment type="catalytic activity">
    <reaction evidence="4 7">
        <text>L-proline + NADP(+) = (S)-1-pyrroline-5-carboxylate + NADPH + 2 H(+)</text>
        <dbReference type="Rhea" id="RHEA:14109"/>
        <dbReference type="ChEBI" id="CHEBI:15378"/>
        <dbReference type="ChEBI" id="CHEBI:17388"/>
        <dbReference type="ChEBI" id="CHEBI:57783"/>
        <dbReference type="ChEBI" id="CHEBI:58349"/>
        <dbReference type="ChEBI" id="CHEBI:60039"/>
        <dbReference type="EC" id="1.5.1.2"/>
    </reaction>
</comment>
<evidence type="ECO:0000259" key="8">
    <source>
        <dbReference type="Pfam" id="PF03807"/>
    </source>
</evidence>
<accession>A0A090AHX9</accession>
<dbReference type="SUPFAM" id="SSF51735">
    <property type="entry name" value="NAD(P)-binding Rossmann-fold domains"/>
    <property type="match status" value="1"/>
</dbReference>
<dbReference type="InterPro" id="IPR029036">
    <property type="entry name" value="P5CR_dimer"/>
</dbReference>
<dbReference type="GO" id="GO:0005737">
    <property type="term" value="C:cytoplasm"/>
    <property type="evidence" value="ECO:0007669"/>
    <property type="project" value="UniProtKB-SubCell"/>
</dbReference>
<dbReference type="NCBIfam" id="TIGR00112">
    <property type="entry name" value="proC"/>
    <property type="match status" value="1"/>
</dbReference>
<dbReference type="HOGENOM" id="CLU_042344_0_1_6"/>
<dbReference type="InterPro" id="IPR008927">
    <property type="entry name" value="6-PGluconate_DH-like_C_sf"/>
</dbReference>
<dbReference type="GO" id="GO:0004735">
    <property type="term" value="F:pyrroline-5-carboxylate reductase activity"/>
    <property type="evidence" value="ECO:0007669"/>
    <property type="project" value="UniProtKB-UniRule"/>
</dbReference>
<comment type="similarity">
    <text evidence="1 4 7">Belongs to the pyrroline-5-carboxylate reductase family.</text>
</comment>
<dbReference type="Gene3D" id="3.40.50.720">
    <property type="entry name" value="NAD(P)-binding Rossmann-like Domain"/>
    <property type="match status" value="1"/>
</dbReference>
<comment type="pathway">
    <text evidence="4 7">Amino-acid biosynthesis; L-proline biosynthesis; L-proline from L-glutamate 5-semialdehyde: step 1/1.</text>
</comment>
<keyword evidence="4" id="KW-0963">Cytoplasm</keyword>
<protein>
    <recommendedName>
        <fullName evidence="4 5">Pyrroline-5-carboxylate reductase</fullName>
        <shortName evidence="4">P5C reductase</shortName>
        <shortName evidence="4">P5CR</shortName>
        <ecNumber evidence="4 5">1.5.1.2</ecNumber>
    </recommendedName>
    <alternativeName>
        <fullName evidence="4">PCA reductase</fullName>
    </alternativeName>
</protein>
<keyword evidence="11" id="KW-1185">Reference proteome</keyword>
<dbReference type="Gene3D" id="1.10.3730.10">
    <property type="entry name" value="ProC C-terminal domain-like"/>
    <property type="match status" value="1"/>
</dbReference>
<dbReference type="Pfam" id="PF03807">
    <property type="entry name" value="F420_oxidored"/>
    <property type="match status" value="1"/>
</dbReference>
<evidence type="ECO:0000256" key="4">
    <source>
        <dbReference type="HAMAP-Rule" id="MF_01925"/>
    </source>
</evidence>
<keyword evidence="2 4" id="KW-0521">NADP</keyword>
<feature type="binding site" evidence="6">
    <location>
        <begin position="10"/>
        <end position="15"/>
    </location>
    <ligand>
        <name>NADP(+)</name>
        <dbReference type="ChEBI" id="CHEBI:58349"/>
    </ligand>
</feature>
<dbReference type="EMBL" id="AP014633">
    <property type="protein sequence ID" value="BAP54355.1"/>
    <property type="molecule type" value="Genomic_DNA"/>
</dbReference>
<keyword evidence="4 7" id="KW-0028">Amino-acid biosynthesis</keyword>
<dbReference type="SUPFAM" id="SSF48179">
    <property type="entry name" value="6-phosphogluconate dehydrogenase C-terminal domain-like"/>
    <property type="match status" value="1"/>
</dbReference>
<dbReference type="PANTHER" id="PTHR11645">
    <property type="entry name" value="PYRROLINE-5-CARBOXYLATE REDUCTASE"/>
    <property type="match status" value="1"/>
</dbReference>
<keyword evidence="3 4" id="KW-0560">Oxidoreductase</keyword>
<dbReference type="InterPro" id="IPR000304">
    <property type="entry name" value="Pyrroline-COOH_reductase"/>
</dbReference>
<dbReference type="EC" id="1.5.1.2" evidence="4 5"/>
<evidence type="ECO:0000313" key="10">
    <source>
        <dbReference type="EMBL" id="BAP54355.1"/>
    </source>
</evidence>
<reference evidence="10 11" key="1">
    <citation type="journal article" date="2014" name="ISME J.">
        <title>Ecophysiology of Thioploca ingrica as revealed by the complete genome sequence supplemented with proteomic evidence.</title>
        <authorList>
            <person name="Kojima H."/>
            <person name="Ogura Y."/>
            <person name="Yamamoto N."/>
            <person name="Togashi T."/>
            <person name="Mori H."/>
            <person name="Watanabe T."/>
            <person name="Nemoto F."/>
            <person name="Kurokawa K."/>
            <person name="Hayashi T."/>
            <person name="Fukui M."/>
        </authorList>
    </citation>
    <scope>NUCLEOTIDE SEQUENCE [LARGE SCALE GENOMIC DNA]</scope>
</reference>
<dbReference type="FunFam" id="1.10.3730.10:FF:000001">
    <property type="entry name" value="Pyrroline-5-carboxylate reductase"/>
    <property type="match status" value="1"/>
</dbReference>
<dbReference type="InterPro" id="IPR053790">
    <property type="entry name" value="P5CR-like_CS"/>
</dbReference>
<sequence>MKNDSIITFIGGGNMASSLIGGLLDTGMASKQIRVADVHSQPLATRFPVQCYTDNLAAITDANIVVLAVKPQVIPEVAKSIAIAMPSPLPLFISIAAGIRLIDLSRWLGDQVPIVRVMPNTPALVRSGASALFAGQYVSSKQRELAENILRAVGLTLWLEDETQMDAVTALSGSGPAYFFLIMEVLERAGVKLGLPQECARLLTLQTAVGAAKMALESQEDAATLRARVTSKGGTTEQAINCLQAGGLQSLFDQALAAAQQRAINLANQFGEQ</sequence>
<dbReference type="Proteomes" id="UP000031623">
    <property type="component" value="Chromosome"/>
</dbReference>
<gene>
    <name evidence="4" type="primary">proC</name>
    <name evidence="10" type="ORF">THII_0058</name>
</gene>
<comment type="subcellular location">
    <subcellularLocation>
        <location evidence="4">Cytoplasm</location>
    </subcellularLocation>
</comment>
<dbReference type="PANTHER" id="PTHR11645:SF0">
    <property type="entry name" value="PYRROLINE-5-CARBOXYLATE REDUCTASE 3"/>
    <property type="match status" value="1"/>
</dbReference>
<feature type="domain" description="Pyrroline-5-carboxylate reductase dimerisation" evidence="9">
    <location>
        <begin position="162"/>
        <end position="264"/>
    </location>
</feature>